<comment type="caution">
    <text evidence="1">The sequence shown here is derived from an EMBL/GenBank/DDBJ whole genome shotgun (WGS) entry which is preliminary data.</text>
</comment>
<dbReference type="EMBL" id="JBHUCM010000075">
    <property type="protein sequence ID" value="MFD1547276.1"/>
    <property type="molecule type" value="Genomic_DNA"/>
</dbReference>
<evidence type="ECO:0008006" key="3">
    <source>
        <dbReference type="Google" id="ProtNLM"/>
    </source>
</evidence>
<evidence type="ECO:0000313" key="2">
    <source>
        <dbReference type="Proteomes" id="UP001597097"/>
    </source>
</evidence>
<keyword evidence="2" id="KW-1185">Reference proteome</keyword>
<organism evidence="1 2">
    <name type="scientific">Nonomuraea guangzhouensis</name>
    <dbReference type="NCBI Taxonomy" id="1291555"/>
    <lineage>
        <taxon>Bacteria</taxon>
        <taxon>Bacillati</taxon>
        <taxon>Actinomycetota</taxon>
        <taxon>Actinomycetes</taxon>
        <taxon>Streptosporangiales</taxon>
        <taxon>Streptosporangiaceae</taxon>
        <taxon>Nonomuraea</taxon>
    </lineage>
</organism>
<name>A0ABW4GYN6_9ACTN</name>
<protein>
    <recommendedName>
        <fullName evidence="3">Flp pilus assembly protein CpaB</fullName>
    </recommendedName>
</protein>
<reference evidence="2" key="1">
    <citation type="journal article" date="2019" name="Int. J. Syst. Evol. Microbiol.">
        <title>The Global Catalogue of Microorganisms (GCM) 10K type strain sequencing project: providing services to taxonomists for standard genome sequencing and annotation.</title>
        <authorList>
            <consortium name="The Broad Institute Genomics Platform"/>
            <consortium name="The Broad Institute Genome Sequencing Center for Infectious Disease"/>
            <person name="Wu L."/>
            <person name="Ma J."/>
        </authorList>
    </citation>
    <scope>NUCLEOTIDE SEQUENCE [LARGE SCALE GENOMIC DNA]</scope>
    <source>
        <strain evidence="2">CGMCC 1.15399</strain>
    </source>
</reference>
<dbReference type="Proteomes" id="UP001597097">
    <property type="component" value="Unassembled WGS sequence"/>
</dbReference>
<evidence type="ECO:0000313" key="1">
    <source>
        <dbReference type="EMBL" id="MFD1547276.1"/>
    </source>
</evidence>
<dbReference type="RefSeq" id="WP_219528131.1">
    <property type="nucleotide sequence ID" value="NZ_JAHKRM010000003.1"/>
</dbReference>
<sequence>MRRGEPLTDVRLLHSLPLPPGTVATPVRLADPDTAQLVAPGSTIDVLAAWEGQPTAQLVADNVTVVTIPKADNDHGALIVLATTPSQATQLAAAQAGGRLSITINHHPQ</sequence>
<proteinExistence type="predicted"/>
<gene>
    <name evidence="1" type="ORF">ACFSJ0_60320</name>
</gene>
<accession>A0ABW4GYN6</accession>